<keyword evidence="9" id="KW-0472">Membrane</keyword>
<dbReference type="SUPFAM" id="SSF161065">
    <property type="entry name" value="ATP synthase D chain-like"/>
    <property type="match status" value="1"/>
</dbReference>
<comment type="subcellular location">
    <subcellularLocation>
        <location evidence="1">Mitochondrion inner membrane</location>
    </subcellularLocation>
</comment>
<gene>
    <name evidence="10" type="ORF">ACHAWU_009925</name>
</gene>
<dbReference type="Pfam" id="PF05873">
    <property type="entry name" value="Mt_ATP-synt_D"/>
    <property type="match status" value="1"/>
</dbReference>
<evidence type="ECO:0000256" key="9">
    <source>
        <dbReference type="ARBA" id="ARBA00023136"/>
    </source>
</evidence>
<organism evidence="10 11">
    <name type="scientific">Discostella pseudostelligera</name>
    <dbReference type="NCBI Taxonomy" id="259834"/>
    <lineage>
        <taxon>Eukaryota</taxon>
        <taxon>Sar</taxon>
        <taxon>Stramenopiles</taxon>
        <taxon>Ochrophyta</taxon>
        <taxon>Bacillariophyta</taxon>
        <taxon>Coscinodiscophyceae</taxon>
        <taxon>Thalassiosirophycidae</taxon>
        <taxon>Stephanodiscales</taxon>
        <taxon>Stephanodiscaceae</taxon>
        <taxon>Discostella</taxon>
    </lineage>
</organism>
<keyword evidence="5" id="KW-0375">Hydrogen ion transport</keyword>
<dbReference type="GO" id="GO:0045259">
    <property type="term" value="C:proton-transporting ATP synthase complex"/>
    <property type="evidence" value="ECO:0007669"/>
    <property type="project" value="UniProtKB-KW"/>
</dbReference>
<evidence type="ECO:0008006" key="12">
    <source>
        <dbReference type="Google" id="ProtNLM"/>
    </source>
</evidence>
<dbReference type="InterPro" id="IPR036228">
    <property type="entry name" value="ATP_synth_F0_dsu_sf_mt"/>
</dbReference>
<keyword evidence="11" id="KW-1185">Reference proteome</keyword>
<evidence type="ECO:0000256" key="8">
    <source>
        <dbReference type="ARBA" id="ARBA00023128"/>
    </source>
</evidence>
<accession>A0ABD3M376</accession>
<dbReference type="AlphaFoldDB" id="A0ABD3M376"/>
<evidence type="ECO:0000256" key="1">
    <source>
        <dbReference type="ARBA" id="ARBA00004273"/>
    </source>
</evidence>
<reference evidence="10 11" key="1">
    <citation type="submission" date="2024-10" db="EMBL/GenBank/DDBJ databases">
        <title>Updated reference genomes for cyclostephanoid diatoms.</title>
        <authorList>
            <person name="Roberts W.R."/>
            <person name="Alverson A.J."/>
        </authorList>
    </citation>
    <scope>NUCLEOTIDE SEQUENCE [LARGE SCALE GENOMIC DNA]</scope>
    <source>
        <strain evidence="10 11">AJA232-27</strain>
    </source>
</reference>
<keyword evidence="6" id="KW-0999">Mitochondrion inner membrane</keyword>
<dbReference type="EMBL" id="JALLBG020000303">
    <property type="protein sequence ID" value="KAL3756531.1"/>
    <property type="molecule type" value="Genomic_DNA"/>
</dbReference>
<comment type="similarity">
    <text evidence="2">Belongs to the ATPase d subunit family.</text>
</comment>
<dbReference type="Gene3D" id="6.10.280.70">
    <property type="match status" value="1"/>
</dbReference>
<keyword evidence="8" id="KW-0496">Mitochondrion</keyword>
<evidence type="ECO:0000256" key="7">
    <source>
        <dbReference type="ARBA" id="ARBA00023065"/>
    </source>
</evidence>
<evidence type="ECO:0000313" key="10">
    <source>
        <dbReference type="EMBL" id="KAL3756531.1"/>
    </source>
</evidence>
<keyword evidence="7" id="KW-0406">Ion transport</keyword>
<dbReference type="GO" id="GO:1902600">
    <property type="term" value="P:proton transmembrane transport"/>
    <property type="evidence" value="ECO:0007669"/>
    <property type="project" value="UniProtKB-KW"/>
</dbReference>
<dbReference type="Proteomes" id="UP001530293">
    <property type="component" value="Unassembled WGS sequence"/>
</dbReference>
<evidence type="ECO:0000256" key="5">
    <source>
        <dbReference type="ARBA" id="ARBA00022781"/>
    </source>
</evidence>
<name>A0ABD3M376_9STRA</name>
<keyword evidence="3" id="KW-0813">Transport</keyword>
<evidence type="ECO:0000313" key="11">
    <source>
        <dbReference type="Proteomes" id="UP001530293"/>
    </source>
</evidence>
<evidence type="ECO:0000256" key="4">
    <source>
        <dbReference type="ARBA" id="ARBA00022547"/>
    </source>
</evidence>
<dbReference type="GO" id="GO:0005743">
    <property type="term" value="C:mitochondrial inner membrane"/>
    <property type="evidence" value="ECO:0007669"/>
    <property type="project" value="UniProtKB-SubCell"/>
</dbReference>
<dbReference type="InterPro" id="IPR008689">
    <property type="entry name" value="ATP_synth_F0_dsu_mt"/>
</dbReference>
<comment type="caution">
    <text evidence="10">The sequence shown here is derived from an EMBL/GenBank/DDBJ whole genome shotgun (WGS) entry which is preliminary data.</text>
</comment>
<protein>
    <recommendedName>
        <fullName evidence="12">ATP synthase subunit d, mitochondrial</fullName>
    </recommendedName>
</protein>
<proteinExistence type="inferred from homology"/>
<evidence type="ECO:0000256" key="2">
    <source>
        <dbReference type="ARBA" id="ARBA00006842"/>
    </source>
</evidence>
<sequence length="169" mass="19012">MSFSGAIRRSAQRLSSVDWSSPVFRGDQELSAMVAGFRAWTAKADTMAEKYAAPPTPIDFATAKKSIRDTSLVDSLEKLYTSSKPAPLTYEWSAEDRAAKAQLIEDAKAGLAFTQEMIDDTTREIAYLRVNRTSRDTSVSDLKEIYPDIAEEVETEIEKREWFKDTLNK</sequence>
<keyword evidence="4" id="KW-0138">CF(0)</keyword>
<evidence type="ECO:0000256" key="6">
    <source>
        <dbReference type="ARBA" id="ARBA00022792"/>
    </source>
</evidence>
<evidence type="ECO:0000256" key="3">
    <source>
        <dbReference type="ARBA" id="ARBA00022448"/>
    </source>
</evidence>